<name>A0ABX0UNQ0_9BACT</name>
<protein>
    <submittedName>
        <fullName evidence="1">Uncharacterized protein</fullName>
    </submittedName>
</protein>
<comment type="caution">
    <text evidence="1">The sequence shown here is derived from an EMBL/GenBank/DDBJ whole genome shotgun (WGS) entry which is preliminary data.</text>
</comment>
<accession>A0ABX0UNQ0</accession>
<reference evidence="1 2" key="1">
    <citation type="submission" date="2020-03" db="EMBL/GenBank/DDBJ databases">
        <title>Genomic Encyclopedia of Type Strains, Phase IV (KMG-IV): sequencing the most valuable type-strain genomes for metagenomic binning, comparative biology and taxonomic classification.</title>
        <authorList>
            <person name="Goeker M."/>
        </authorList>
    </citation>
    <scope>NUCLEOTIDE SEQUENCE [LARGE SCALE GENOMIC DNA]</scope>
    <source>
        <strain evidence="1 2">DSM 102865</strain>
    </source>
</reference>
<sequence length="35" mass="4325">MALLYRLGRQVKGRVTNLYYFNIYLTKRMACYYEI</sequence>
<dbReference type="Proteomes" id="UP001179181">
    <property type="component" value="Unassembled WGS sequence"/>
</dbReference>
<keyword evidence="2" id="KW-1185">Reference proteome</keyword>
<dbReference type="EMBL" id="JAASQJ010000002">
    <property type="protein sequence ID" value="NIJ53295.1"/>
    <property type="molecule type" value="Genomic_DNA"/>
</dbReference>
<gene>
    <name evidence="1" type="ORF">FHS68_002465</name>
</gene>
<evidence type="ECO:0000313" key="1">
    <source>
        <dbReference type="EMBL" id="NIJ53295.1"/>
    </source>
</evidence>
<evidence type="ECO:0000313" key="2">
    <source>
        <dbReference type="Proteomes" id="UP001179181"/>
    </source>
</evidence>
<organism evidence="1 2">
    <name type="scientific">Dyadobacter arcticus</name>
    <dbReference type="NCBI Taxonomy" id="1078754"/>
    <lineage>
        <taxon>Bacteria</taxon>
        <taxon>Pseudomonadati</taxon>
        <taxon>Bacteroidota</taxon>
        <taxon>Cytophagia</taxon>
        <taxon>Cytophagales</taxon>
        <taxon>Spirosomataceae</taxon>
        <taxon>Dyadobacter</taxon>
    </lineage>
</organism>
<proteinExistence type="predicted"/>